<organism evidence="2 3">
    <name type="scientific">Luteipulveratus mongoliensis</name>
    <dbReference type="NCBI Taxonomy" id="571913"/>
    <lineage>
        <taxon>Bacteria</taxon>
        <taxon>Bacillati</taxon>
        <taxon>Actinomycetota</taxon>
        <taxon>Actinomycetes</taxon>
        <taxon>Micrococcales</taxon>
        <taxon>Dermacoccaceae</taxon>
        <taxon>Luteipulveratus</taxon>
    </lineage>
</organism>
<dbReference type="KEGG" id="lmoi:VV02_24345"/>
<evidence type="ECO:0000256" key="1">
    <source>
        <dbReference type="SAM" id="MobiDB-lite"/>
    </source>
</evidence>
<dbReference type="EMBL" id="CP011112">
    <property type="protein sequence ID" value="AKU18248.1"/>
    <property type="molecule type" value="Genomic_DNA"/>
</dbReference>
<sequence length="114" mass="11894">MAQRRGELSGARTTGGAGPRSGQRQDVADDHIDSGRLLLSGAMDPAAPSGNAVDRHLYDVAVGEQFLQRAFGLVGATSLEGSVPESAGSLHEVIAAPTRTSPPSPRTERRDRSC</sequence>
<reference evidence="2 3" key="1">
    <citation type="submission" date="2015-03" db="EMBL/GenBank/DDBJ databases">
        <title>Luteipulveratus halotolerans sp. nov., a novel actinobacterium (Dermacoccaceae) from Sarawak, Malaysia.</title>
        <authorList>
            <person name="Juboi H."/>
            <person name="Basik A."/>
            <person name="Shamsul S.S."/>
            <person name="Arnold P."/>
            <person name="Schmitt E.K."/>
            <person name="Sanglier J.-J."/>
            <person name="Yeo T."/>
        </authorList>
    </citation>
    <scope>NUCLEOTIDE SEQUENCE [LARGE SCALE GENOMIC DNA]</scope>
    <source>
        <strain evidence="2 3">MN07-A0370</strain>
    </source>
</reference>
<accession>A0A0K1JNT8</accession>
<dbReference type="Proteomes" id="UP000066480">
    <property type="component" value="Chromosome"/>
</dbReference>
<feature type="region of interest" description="Disordered" evidence="1">
    <location>
        <begin position="1"/>
        <end position="33"/>
    </location>
</feature>
<proteinExistence type="predicted"/>
<feature type="region of interest" description="Disordered" evidence="1">
    <location>
        <begin position="90"/>
        <end position="114"/>
    </location>
</feature>
<keyword evidence="3" id="KW-1185">Reference proteome</keyword>
<dbReference type="AlphaFoldDB" id="A0A0K1JNT8"/>
<evidence type="ECO:0000313" key="3">
    <source>
        <dbReference type="Proteomes" id="UP000066480"/>
    </source>
</evidence>
<evidence type="ECO:0000313" key="2">
    <source>
        <dbReference type="EMBL" id="AKU18248.1"/>
    </source>
</evidence>
<protein>
    <submittedName>
        <fullName evidence="2">Uncharacterized protein</fullName>
    </submittedName>
</protein>
<gene>
    <name evidence="2" type="ORF">VV02_24345</name>
</gene>
<name>A0A0K1JNT8_9MICO</name>